<dbReference type="InterPro" id="IPR036188">
    <property type="entry name" value="FAD/NAD-bd_sf"/>
</dbReference>
<keyword evidence="5" id="KW-0521">NADP</keyword>
<proteinExistence type="inferred from homology"/>
<dbReference type="EMBL" id="GAKP01009862">
    <property type="protein sequence ID" value="JAC49090.1"/>
    <property type="molecule type" value="Transcribed_RNA"/>
</dbReference>
<dbReference type="AlphaFoldDB" id="A0A034W0H1"/>
<dbReference type="GO" id="GO:0050661">
    <property type="term" value="F:NADP binding"/>
    <property type="evidence" value="ECO:0007669"/>
    <property type="project" value="InterPro"/>
</dbReference>
<name>A0A034W0H1_BACDO</name>
<gene>
    <name evidence="9" type="primary">GSXL3</name>
</gene>
<keyword evidence="4 8" id="KW-0274">FAD</keyword>
<dbReference type="EC" id="1.-.-.-" evidence="8"/>
<sequence length="427" mass="49014">MAAKVSCCVVGAGAAGLCALKYALEYGMEAVAYEKYNEIGGTWVCTEHAADGCATAEDVHSSMYDGLRTNLPKEVMDFPDFKFPTNMRESYILASDVLKYFQSYAEHFKLLPHLRLRQEVVRVRPLHGKWEVLTLDLQSNDYTTQQFDYIFICNGRYATPSYPSTPGIDLFKGHKIHSHVFRRAETFKDATVLMVGAGRSGMDITHHIYPYAERIYLSHHLQQKPPITDFMPNVVQKPVVERYTENGAIFKDGTEANFTHIVFCTGYDLTIPFLSADCNLQVHDNLVYPLYKHCINIYHPTMCFIGLPIYAYPIQLFDLQMRFVMQYYSGKLQLPSAEDMLADTERDLAERRERGLPRRKAHLVGERQFDYYDELVALTGIDNIRPVIKKLSKICGGKFLYDLQNYRKTAFKVIDNENFVQFKLGEV</sequence>
<evidence type="ECO:0000256" key="2">
    <source>
        <dbReference type="ARBA" id="ARBA00009183"/>
    </source>
</evidence>
<comment type="similarity">
    <text evidence="2 8">Belongs to the FMO family.</text>
</comment>
<organism evidence="9">
    <name type="scientific">Bactrocera dorsalis</name>
    <name type="common">Oriental fruit fly</name>
    <name type="synonym">Dacus dorsalis</name>
    <dbReference type="NCBI Taxonomy" id="27457"/>
    <lineage>
        <taxon>Eukaryota</taxon>
        <taxon>Metazoa</taxon>
        <taxon>Ecdysozoa</taxon>
        <taxon>Arthropoda</taxon>
        <taxon>Hexapoda</taxon>
        <taxon>Insecta</taxon>
        <taxon>Pterygota</taxon>
        <taxon>Neoptera</taxon>
        <taxon>Endopterygota</taxon>
        <taxon>Diptera</taxon>
        <taxon>Brachycera</taxon>
        <taxon>Muscomorpha</taxon>
        <taxon>Tephritoidea</taxon>
        <taxon>Tephritidae</taxon>
        <taxon>Bactrocera</taxon>
        <taxon>Bactrocera</taxon>
    </lineage>
</organism>
<keyword evidence="3 8" id="KW-0285">Flavoprotein</keyword>
<dbReference type="PRINTS" id="PR00370">
    <property type="entry name" value="FMOXYGENASE"/>
</dbReference>
<dbReference type="GO" id="GO:0050660">
    <property type="term" value="F:flavin adenine dinucleotide binding"/>
    <property type="evidence" value="ECO:0007669"/>
    <property type="project" value="InterPro"/>
</dbReference>
<dbReference type="PIRSF" id="PIRSF000332">
    <property type="entry name" value="FMO"/>
    <property type="match status" value="1"/>
</dbReference>
<evidence type="ECO:0000256" key="7">
    <source>
        <dbReference type="ARBA" id="ARBA00023033"/>
    </source>
</evidence>
<reference evidence="9" key="1">
    <citation type="journal article" date="2014" name="BMC Genomics">
        <title>Characterizing the developmental transcriptome of the oriental fruit fly, Bactrocera dorsalis (Diptera: Tephritidae) through comparative genomic analysis with Drosophila melanogaster utilizing modENCODE datasets.</title>
        <authorList>
            <person name="Geib S.M."/>
            <person name="Calla B."/>
            <person name="Hall B."/>
            <person name="Hou S."/>
            <person name="Manoukis N.C."/>
        </authorList>
    </citation>
    <scope>NUCLEOTIDE SEQUENCE</scope>
    <source>
        <strain evidence="9">Punador</strain>
    </source>
</reference>
<evidence type="ECO:0000313" key="9">
    <source>
        <dbReference type="EMBL" id="JAC49091.1"/>
    </source>
</evidence>
<dbReference type="Gene3D" id="3.50.50.60">
    <property type="entry name" value="FAD/NAD(P)-binding domain"/>
    <property type="match status" value="2"/>
</dbReference>
<evidence type="ECO:0000256" key="1">
    <source>
        <dbReference type="ARBA" id="ARBA00001974"/>
    </source>
</evidence>
<evidence type="ECO:0000256" key="5">
    <source>
        <dbReference type="ARBA" id="ARBA00022857"/>
    </source>
</evidence>
<evidence type="ECO:0000256" key="3">
    <source>
        <dbReference type="ARBA" id="ARBA00022630"/>
    </source>
</evidence>
<evidence type="ECO:0000256" key="4">
    <source>
        <dbReference type="ARBA" id="ARBA00022827"/>
    </source>
</evidence>
<dbReference type="PANTHER" id="PTHR23023">
    <property type="entry name" value="DIMETHYLANILINE MONOOXYGENASE"/>
    <property type="match status" value="1"/>
</dbReference>
<dbReference type="Pfam" id="PF00743">
    <property type="entry name" value="FMO-like"/>
    <property type="match status" value="2"/>
</dbReference>
<dbReference type="InterPro" id="IPR020946">
    <property type="entry name" value="Flavin_mOase-like"/>
</dbReference>
<comment type="cofactor">
    <cofactor evidence="1 8">
        <name>FAD</name>
        <dbReference type="ChEBI" id="CHEBI:57692"/>
    </cofactor>
</comment>
<evidence type="ECO:0000256" key="6">
    <source>
        <dbReference type="ARBA" id="ARBA00023002"/>
    </source>
</evidence>
<dbReference type="OrthoDB" id="66881at2759"/>
<dbReference type="SUPFAM" id="SSF51905">
    <property type="entry name" value="FAD/NAD(P)-binding domain"/>
    <property type="match status" value="2"/>
</dbReference>
<evidence type="ECO:0000256" key="8">
    <source>
        <dbReference type="RuleBase" id="RU361177"/>
    </source>
</evidence>
<dbReference type="EMBL" id="GAKP01009861">
    <property type="protein sequence ID" value="JAC49091.1"/>
    <property type="molecule type" value="Transcribed_RNA"/>
</dbReference>
<dbReference type="InterPro" id="IPR050346">
    <property type="entry name" value="FMO-like"/>
</dbReference>
<accession>A0A034W0H1</accession>
<dbReference type="GO" id="GO:0004499">
    <property type="term" value="F:N,N-dimethylaniline monooxygenase activity"/>
    <property type="evidence" value="ECO:0007669"/>
    <property type="project" value="InterPro"/>
</dbReference>
<dbReference type="FunFam" id="3.50.50.60:FF:000138">
    <property type="entry name" value="Flavin-containing monooxygenase"/>
    <property type="match status" value="1"/>
</dbReference>
<keyword evidence="6 8" id="KW-0560">Oxidoreductase</keyword>
<protein>
    <recommendedName>
        <fullName evidence="8">Flavin-containing monooxygenase</fullName>
        <ecNumber evidence="8">1.-.-.-</ecNumber>
    </recommendedName>
</protein>
<keyword evidence="7 8" id="KW-0503">Monooxygenase</keyword>
<dbReference type="InterPro" id="IPR000960">
    <property type="entry name" value="Flavin_mOase"/>
</dbReference>